<evidence type="ECO:0000313" key="3">
    <source>
        <dbReference type="Proteomes" id="UP000681967"/>
    </source>
</evidence>
<feature type="compositionally biased region" description="Polar residues" evidence="1">
    <location>
        <begin position="36"/>
        <end position="53"/>
    </location>
</feature>
<feature type="region of interest" description="Disordered" evidence="1">
    <location>
        <begin position="1"/>
        <end position="53"/>
    </location>
</feature>
<feature type="non-terminal residue" evidence="2">
    <location>
        <position position="1"/>
    </location>
</feature>
<organism evidence="2 3">
    <name type="scientific">Rotaria magnacalcarata</name>
    <dbReference type="NCBI Taxonomy" id="392030"/>
    <lineage>
        <taxon>Eukaryota</taxon>
        <taxon>Metazoa</taxon>
        <taxon>Spiralia</taxon>
        <taxon>Gnathifera</taxon>
        <taxon>Rotifera</taxon>
        <taxon>Eurotatoria</taxon>
        <taxon>Bdelloidea</taxon>
        <taxon>Philodinida</taxon>
        <taxon>Philodinidae</taxon>
        <taxon>Rotaria</taxon>
    </lineage>
</organism>
<dbReference type="AlphaFoldDB" id="A0A8S3HEZ1"/>
<comment type="caution">
    <text evidence="2">The sequence shown here is derived from an EMBL/GenBank/DDBJ whole genome shotgun (WGS) entry which is preliminary data.</text>
</comment>
<name>A0A8S3HEZ1_9BILA</name>
<proteinExistence type="predicted"/>
<accession>A0A8S3HEZ1</accession>
<sequence length="53" mass="5863">MTESIREIITAITIPSEQTSDITTRQQQQDEHVPEVQTTSSTSLDLPATETTC</sequence>
<dbReference type="Proteomes" id="UP000681967">
    <property type="component" value="Unassembled WGS sequence"/>
</dbReference>
<evidence type="ECO:0000256" key="1">
    <source>
        <dbReference type="SAM" id="MobiDB-lite"/>
    </source>
</evidence>
<dbReference type="EMBL" id="CAJOBH010288830">
    <property type="protein sequence ID" value="CAF5178590.1"/>
    <property type="molecule type" value="Genomic_DNA"/>
</dbReference>
<reference evidence="2" key="1">
    <citation type="submission" date="2021-02" db="EMBL/GenBank/DDBJ databases">
        <authorList>
            <person name="Nowell W R."/>
        </authorList>
    </citation>
    <scope>NUCLEOTIDE SEQUENCE</scope>
</reference>
<gene>
    <name evidence="2" type="ORF">BYL167_LOCUS78606</name>
</gene>
<protein>
    <submittedName>
        <fullName evidence="2">Uncharacterized protein</fullName>
    </submittedName>
</protein>
<feature type="compositionally biased region" description="Polar residues" evidence="1">
    <location>
        <begin position="13"/>
        <end position="27"/>
    </location>
</feature>
<evidence type="ECO:0000313" key="2">
    <source>
        <dbReference type="EMBL" id="CAF5178590.1"/>
    </source>
</evidence>